<protein>
    <submittedName>
        <fullName evidence="3">Uncharacterized protein</fullName>
    </submittedName>
</protein>
<keyword evidence="2" id="KW-0812">Transmembrane</keyword>
<comment type="caution">
    <text evidence="3">The sequence shown here is derived from an EMBL/GenBank/DDBJ whole genome shotgun (WGS) entry which is preliminary data.</text>
</comment>
<evidence type="ECO:0000256" key="1">
    <source>
        <dbReference type="SAM" id="MobiDB-lite"/>
    </source>
</evidence>
<dbReference type="AlphaFoldDB" id="A0A438AX00"/>
<dbReference type="Proteomes" id="UP000284333">
    <property type="component" value="Unassembled WGS sequence"/>
</dbReference>
<gene>
    <name evidence="3" type="ORF">EF834_08730</name>
</gene>
<keyword evidence="4" id="KW-1185">Reference proteome</keyword>
<name>A0A438AX00_9NOCA</name>
<accession>A0A438AX00</accession>
<sequence>MTHSSRLGAIGEGSGARSSSTGDFDFEVGPRPPARPAPRTQSERSDLVRPTGPPCDRVASAARTLCTIVIFFAFHGGGGYLPKDHRRRQ</sequence>
<reference evidence="3 4" key="1">
    <citation type="submission" date="2018-11" db="EMBL/GenBank/DDBJ databases">
        <title>Rhodococcus spongicola sp. nov. and Rhodococcus xishaensis sp. nov. from marine sponges.</title>
        <authorList>
            <person name="Li L."/>
            <person name="Lin H.W."/>
        </authorList>
    </citation>
    <scope>NUCLEOTIDE SEQUENCE [LARGE SCALE GENOMIC DNA]</scope>
    <source>
        <strain evidence="3 4">LHW50502</strain>
    </source>
</reference>
<evidence type="ECO:0000313" key="3">
    <source>
        <dbReference type="EMBL" id="RVW03244.1"/>
    </source>
</evidence>
<dbReference type="EMBL" id="RKLN01000003">
    <property type="protein sequence ID" value="RVW03244.1"/>
    <property type="molecule type" value="Genomic_DNA"/>
</dbReference>
<organism evidence="3 4">
    <name type="scientific">Rhodococcus spongiicola</name>
    <dbReference type="NCBI Taxonomy" id="2487352"/>
    <lineage>
        <taxon>Bacteria</taxon>
        <taxon>Bacillati</taxon>
        <taxon>Actinomycetota</taxon>
        <taxon>Actinomycetes</taxon>
        <taxon>Mycobacteriales</taxon>
        <taxon>Nocardiaceae</taxon>
        <taxon>Rhodococcus</taxon>
    </lineage>
</organism>
<proteinExistence type="predicted"/>
<keyword evidence="2" id="KW-1133">Transmembrane helix</keyword>
<keyword evidence="2" id="KW-0472">Membrane</keyword>
<evidence type="ECO:0000313" key="4">
    <source>
        <dbReference type="Proteomes" id="UP000284333"/>
    </source>
</evidence>
<feature type="transmembrane region" description="Helical" evidence="2">
    <location>
        <begin position="61"/>
        <end position="81"/>
    </location>
</feature>
<evidence type="ECO:0000256" key="2">
    <source>
        <dbReference type="SAM" id="Phobius"/>
    </source>
</evidence>
<feature type="region of interest" description="Disordered" evidence="1">
    <location>
        <begin position="1"/>
        <end position="56"/>
    </location>
</feature>